<reference evidence="2 3" key="1">
    <citation type="submission" date="2017-03" db="EMBL/GenBank/DDBJ databases">
        <title>Complete genome sequence of Candidatus 'Thiodictyon syntrophicum' sp. nov. strain Cad16T, a photolithoautotroph purple sulfur bacterium isolated from an alpine meromictic lake.</title>
        <authorList>
            <person name="Luedin S.M."/>
            <person name="Pothier J.F."/>
            <person name="Danza F."/>
            <person name="Storelli N."/>
            <person name="Wittwer M."/>
            <person name="Tonolla M."/>
        </authorList>
    </citation>
    <scope>NUCLEOTIDE SEQUENCE [LARGE SCALE GENOMIC DNA]</scope>
    <source>
        <strain evidence="2 3">Cad16T</strain>
        <plasmid evidence="3">Plasmid pts485</plasmid>
    </source>
</reference>
<accession>A0A2K8UJF5</accession>
<feature type="signal peptide" evidence="1">
    <location>
        <begin position="1"/>
        <end position="25"/>
    </location>
</feature>
<name>A0A2K8UJF5_9GAMM</name>
<dbReference type="Proteomes" id="UP000232638">
    <property type="component" value="Plasmid pTs485"/>
</dbReference>
<organism evidence="2 3">
    <name type="scientific">Candidatus Thiodictyon syntrophicum</name>
    <dbReference type="NCBI Taxonomy" id="1166950"/>
    <lineage>
        <taxon>Bacteria</taxon>
        <taxon>Pseudomonadati</taxon>
        <taxon>Pseudomonadota</taxon>
        <taxon>Gammaproteobacteria</taxon>
        <taxon>Chromatiales</taxon>
        <taxon>Chromatiaceae</taxon>
        <taxon>Thiodictyon</taxon>
    </lineage>
</organism>
<feature type="chain" id="PRO_5014603516" evidence="1">
    <location>
        <begin position="26"/>
        <end position="127"/>
    </location>
</feature>
<dbReference type="OrthoDB" id="8563102at2"/>
<keyword evidence="3" id="KW-1185">Reference proteome</keyword>
<evidence type="ECO:0000313" key="3">
    <source>
        <dbReference type="Proteomes" id="UP000232638"/>
    </source>
</evidence>
<protein>
    <submittedName>
        <fullName evidence="2">Uncharacterized protein</fullName>
    </submittedName>
</protein>
<dbReference type="RefSeq" id="WP_100923272.1">
    <property type="nucleotide sequence ID" value="NZ_CP020372.1"/>
</dbReference>
<gene>
    <name evidence="2" type="ORF">THSYN_32745</name>
</gene>
<dbReference type="KEGG" id="tsy:THSYN_32745"/>
<dbReference type="EMBL" id="CP020372">
    <property type="protein sequence ID" value="AUB85665.1"/>
    <property type="molecule type" value="Genomic_DNA"/>
</dbReference>
<evidence type="ECO:0000256" key="1">
    <source>
        <dbReference type="SAM" id="SignalP"/>
    </source>
</evidence>
<dbReference type="AlphaFoldDB" id="A0A2K8UJF5"/>
<proteinExistence type="predicted"/>
<sequence>MHKTSLPLSPFLGLALAAVIGGVSAADGPEPAAPKPAPYPTTALADYVLGCMIANGKNPDTLRKCSCSIDFIAAAIPYADYERIETLMRLQQMEGAGRNAVYKGSTWAKDAVTHFKEIQAESTLRCF</sequence>
<keyword evidence="2" id="KW-0614">Plasmid</keyword>
<geneLocation type="plasmid" evidence="3">
    <name>pts485</name>
</geneLocation>
<keyword evidence="1" id="KW-0732">Signal</keyword>
<evidence type="ECO:0000313" key="2">
    <source>
        <dbReference type="EMBL" id="AUB85665.1"/>
    </source>
</evidence>